<dbReference type="Proteomes" id="UP000673394">
    <property type="component" value="Unassembled WGS sequence"/>
</dbReference>
<evidence type="ECO:0000313" key="2">
    <source>
        <dbReference type="Proteomes" id="UP000673394"/>
    </source>
</evidence>
<dbReference type="RefSeq" id="WP_210660369.1">
    <property type="nucleotide sequence ID" value="NZ_JAGKSP010000007.1"/>
</dbReference>
<sequence length="294" mass="33800">MGKNEILERAKSFLYKNGRLIDRRRFEYLFEGGTKEAVFSALRAYRNEDGGFGHALEADIRCPESQPVPTEMAFMILDEIGYGDPGLLDGIIRYVRSITLPDGGVPFVFRSAMAYPHMPWWAAERDDVASINPTGQLIGMLCKQQVRTDIWKEEWFQRNTAYIWRAFEQEKPHGFHDGIQWITFLQHTPEQEKAAPYLAWIEEWLQQPGIIERDPEAEGYVQKVLDWAPQRSSYAGKVISEAELNCHLQALIEQQREDGGWGISWEPVGPGAEAEWRGFVTVERLKTLKSYGML</sequence>
<accession>A0ABS5CFP7</accession>
<keyword evidence="2" id="KW-1185">Reference proteome</keyword>
<protein>
    <recommendedName>
        <fullName evidence="3">Prenyltransferase</fullName>
    </recommendedName>
</protein>
<evidence type="ECO:0000313" key="1">
    <source>
        <dbReference type="EMBL" id="MBP3964642.1"/>
    </source>
</evidence>
<evidence type="ECO:0008006" key="3">
    <source>
        <dbReference type="Google" id="ProtNLM"/>
    </source>
</evidence>
<dbReference type="InterPro" id="IPR008930">
    <property type="entry name" value="Terpenoid_cyclase/PrenylTrfase"/>
</dbReference>
<reference evidence="1 2" key="1">
    <citation type="submission" date="2021-04" db="EMBL/GenBank/DDBJ databases">
        <title>Paenibacillus sp. DLE-14 whole genome sequence.</title>
        <authorList>
            <person name="Ham Y.J."/>
        </authorList>
    </citation>
    <scope>NUCLEOTIDE SEQUENCE [LARGE SCALE GENOMIC DNA]</scope>
    <source>
        <strain evidence="1 2">DLE-14</strain>
    </source>
</reference>
<organism evidence="1 2">
    <name type="scientific">Paenibacillus lignilyticus</name>
    <dbReference type="NCBI Taxonomy" id="1172615"/>
    <lineage>
        <taxon>Bacteria</taxon>
        <taxon>Bacillati</taxon>
        <taxon>Bacillota</taxon>
        <taxon>Bacilli</taxon>
        <taxon>Bacillales</taxon>
        <taxon>Paenibacillaceae</taxon>
        <taxon>Paenibacillus</taxon>
    </lineage>
</organism>
<proteinExistence type="predicted"/>
<dbReference type="EMBL" id="JAGKSP010000007">
    <property type="protein sequence ID" value="MBP3964642.1"/>
    <property type="molecule type" value="Genomic_DNA"/>
</dbReference>
<gene>
    <name evidence="1" type="ORF">I8J30_18130</name>
</gene>
<name>A0ABS5CFP7_9BACL</name>
<dbReference type="SUPFAM" id="SSF48239">
    <property type="entry name" value="Terpenoid cyclases/Protein prenyltransferases"/>
    <property type="match status" value="1"/>
</dbReference>
<comment type="caution">
    <text evidence="1">The sequence shown here is derived from an EMBL/GenBank/DDBJ whole genome shotgun (WGS) entry which is preliminary data.</text>
</comment>